<name>A0A433PYM9_9FUNG</name>
<keyword evidence="2" id="KW-1185">Reference proteome</keyword>
<reference evidence="1 2" key="1">
    <citation type="journal article" date="2018" name="New Phytol.">
        <title>Phylogenomics of Endogonaceae and evolution of mycorrhizas within Mucoromycota.</title>
        <authorList>
            <person name="Chang Y."/>
            <person name="Desiro A."/>
            <person name="Na H."/>
            <person name="Sandor L."/>
            <person name="Lipzen A."/>
            <person name="Clum A."/>
            <person name="Barry K."/>
            <person name="Grigoriev I.V."/>
            <person name="Martin F.M."/>
            <person name="Stajich J.E."/>
            <person name="Smith M.E."/>
            <person name="Bonito G."/>
            <person name="Spatafora J.W."/>
        </authorList>
    </citation>
    <scope>NUCLEOTIDE SEQUENCE [LARGE SCALE GENOMIC DNA]</scope>
    <source>
        <strain evidence="1 2">AD002</strain>
    </source>
</reference>
<protein>
    <submittedName>
        <fullName evidence="1">Uncharacterized protein</fullName>
    </submittedName>
</protein>
<comment type="caution">
    <text evidence="1">The sequence shown here is derived from an EMBL/GenBank/DDBJ whole genome shotgun (WGS) entry which is preliminary data.</text>
</comment>
<dbReference type="AlphaFoldDB" id="A0A433PYM9"/>
<organism evidence="1 2">
    <name type="scientific">Jimgerdemannia flammicorona</name>
    <dbReference type="NCBI Taxonomy" id="994334"/>
    <lineage>
        <taxon>Eukaryota</taxon>
        <taxon>Fungi</taxon>
        <taxon>Fungi incertae sedis</taxon>
        <taxon>Mucoromycota</taxon>
        <taxon>Mucoromycotina</taxon>
        <taxon>Endogonomycetes</taxon>
        <taxon>Endogonales</taxon>
        <taxon>Endogonaceae</taxon>
        <taxon>Jimgerdemannia</taxon>
    </lineage>
</organism>
<gene>
    <name evidence="1" type="ORF">BC938DRAFT_475211</name>
</gene>
<accession>A0A433PYM9</accession>
<evidence type="ECO:0000313" key="1">
    <source>
        <dbReference type="EMBL" id="RUS22661.1"/>
    </source>
</evidence>
<sequence>MFDVKKPTSLCNTPTRTKQNMHKTRCRCTLLSPDIRYVRYQTRAQVSKDVKMLLLPLKPKSDVVPAEPTQRDEAVACASFDERDALQLPYQFDDRYRVADVPPPLRHD</sequence>
<dbReference type="Proteomes" id="UP000274822">
    <property type="component" value="Unassembled WGS sequence"/>
</dbReference>
<proteinExistence type="predicted"/>
<dbReference type="EMBL" id="RBNJ01020065">
    <property type="protein sequence ID" value="RUS22661.1"/>
    <property type="molecule type" value="Genomic_DNA"/>
</dbReference>
<evidence type="ECO:0000313" key="2">
    <source>
        <dbReference type="Proteomes" id="UP000274822"/>
    </source>
</evidence>